<dbReference type="Proteomes" id="UP000502377">
    <property type="component" value="Chromosome"/>
</dbReference>
<dbReference type="AlphaFoldDB" id="A0A6G5QK08"/>
<evidence type="ECO:0000313" key="1">
    <source>
        <dbReference type="EMBL" id="QCD46000.1"/>
    </source>
</evidence>
<sequence length="86" mass="10255">MFSCDACGICCRHIRDIKELERFMLDDGSCVNLDKMSNLCKIYEARPQICRIDEMYEAKFKRYFSKEAFYELNENACKKLKEIYKG</sequence>
<name>A0A6G5QK08_CAMRE</name>
<accession>A0A6G5QK08</accession>
<proteinExistence type="predicted"/>
<dbReference type="KEGG" id="crx:CRECT_0303"/>
<dbReference type="RefSeq" id="WP_004318712.1">
    <property type="nucleotide sequence ID" value="NZ_CP012543.1"/>
</dbReference>
<evidence type="ECO:0000313" key="2">
    <source>
        <dbReference type="Proteomes" id="UP000502377"/>
    </source>
</evidence>
<reference evidence="1 2" key="1">
    <citation type="submission" date="2016-07" db="EMBL/GenBank/DDBJ databases">
        <title>Comparative genomics of the Campylobacter concisus group.</title>
        <authorList>
            <person name="Miller W.G."/>
            <person name="Yee E."/>
            <person name="Chapman M.H."/>
            <person name="Huynh S."/>
            <person name="Bono J.L."/>
            <person name="On S.L.W."/>
            <person name="StLeger J."/>
            <person name="Foster G."/>
            <person name="Parker C.T."/>
        </authorList>
    </citation>
    <scope>NUCLEOTIDE SEQUENCE [LARGE SCALE GENOMIC DNA]</scope>
    <source>
        <strain evidence="1 2">ATCC 33238</strain>
    </source>
</reference>
<dbReference type="InterPro" id="IPR005358">
    <property type="entry name" value="Puta_zinc/iron-chelating_dom"/>
</dbReference>
<gene>
    <name evidence="1" type="ORF">CRECT_0303</name>
</gene>
<organism evidence="1 2">
    <name type="scientific">Campylobacter rectus</name>
    <name type="common">Wolinella recta</name>
    <dbReference type="NCBI Taxonomy" id="203"/>
    <lineage>
        <taxon>Bacteria</taxon>
        <taxon>Pseudomonadati</taxon>
        <taxon>Campylobacterota</taxon>
        <taxon>Epsilonproteobacteria</taxon>
        <taxon>Campylobacterales</taxon>
        <taxon>Campylobacteraceae</taxon>
        <taxon>Campylobacter</taxon>
    </lineage>
</organism>
<dbReference type="Pfam" id="PF03692">
    <property type="entry name" value="CxxCxxCC"/>
    <property type="match status" value="1"/>
</dbReference>
<protein>
    <submittedName>
        <fullName evidence="1">Iron-/zinc-chelating domain protein</fullName>
    </submittedName>
</protein>
<dbReference type="EMBL" id="CP012543">
    <property type="protein sequence ID" value="QCD46000.1"/>
    <property type="molecule type" value="Genomic_DNA"/>
</dbReference>